<dbReference type="InterPro" id="IPR050598">
    <property type="entry name" value="AminoAcid_Transporter"/>
</dbReference>
<protein>
    <submittedName>
        <fullName evidence="6">10041_t:CDS:1</fullName>
    </submittedName>
</protein>
<evidence type="ECO:0000256" key="2">
    <source>
        <dbReference type="ARBA" id="ARBA00022692"/>
    </source>
</evidence>
<feature type="transmembrane region" description="Helical" evidence="5">
    <location>
        <begin position="20"/>
        <end position="39"/>
    </location>
</feature>
<evidence type="ECO:0000256" key="4">
    <source>
        <dbReference type="ARBA" id="ARBA00023136"/>
    </source>
</evidence>
<evidence type="ECO:0000256" key="1">
    <source>
        <dbReference type="ARBA" id="ARBA00004141"/>
    </source>
</evidence>
<keyword evidence="7" id="KW-1185">Reference proteome</keyword>
<keyword evidence="2 5" id="KW-0812">Transmembrane</keyword>
<evidence type="ECO:0000256" key="5">
    <source>
        <dbReference type="SAM" id="Phobius"/>
    </source>
</evidence>
<gene>
    <name evidence="6" type="ORF">DEBURN_LOCUS9965</name>
</gene>
<comment type="subcellular location">
    <subcellularLocation>
        <location evidence="1">Membrane</location>
        <topology evidence="1">Multi-pass membrane protein</topology>
    </subcellularLocation>
</comment>
<dbReference type="Gene3D" id="1.20.1740.10">
    <property type="entry name" value="Amino acid/polyamine transporter I"/>
    <property type="match status" value="1"/>
</dbReference>
<dbReference type="Pfam" id="PF13520">
    <property type="entry name" value="AA_permease_2"/>
    <property type="match status" value="1"/>
</dbReference>
<dbReference type="GO" id="GO:0016020">
    <property type="term" value="C:membrane"/>
    <property type="evidence" value="ECO:0007669"/>
    <property type="project" value="UniProtKB-SubCell"/>
</dbReference>
<dbReference type="AlphaFoldDB" id="A0A9N9CS03"/>
<dbReference type="EMBL" id="CAJVPK010002328">
    <property type="protein sequence ID" value="CAG8610780.1"/>
    <property type="molecule type" value="Genomic_DNA"/>
</dbReference>
<accession>A0A9N9CS03</accession>
<feature type="transmembrane region" description="Helical" evidence="5">
    <location>
        <begin position="160"/>
        <end position="179"/>
    </location>
</feature>
<dbReference type="PANTHER" id="PTHR11785:SF353">
    <property type="entry name" value="METHIONINE TRANSPORTER (EUROFUNG)"/>
    <property type="match status" value="1"/>
</dbReference>
<comment type="caution">
    <text evidence="6">The sequence shown here is derived from an EMBL/GenBank/DDBJ whole genome shotgun (WGS) entry which is preliminary data.</text>
</comment>
<evidence type="ECO:0000256" key="3">
    <source>
        <dbReference type="ARBA" id="ARBA00022989"/>
    </source>
</evidence>
<dbReference type="OrthoDB" id="10062876at2759"/>
<dbReference type="PANTHER" id="PTHR11785">
    <property type="entry name" value="AMINO ACID TRANSPORTER"/>
    <property type="match status" value="1"/>
</dbReference>
<dbReference type="InterPro" id="IPR002293">
    <property type="entry name" value="AA/rel_permease1"/>
</dbReference>
<reference evidence="6" key="1">
    <citation type="submission" date="2021-06" db="EMBL/GenBank/DDBJ databases">
        <authorList>
            <person name="Kallberg Y."/>
            <person name="Tangrot J."/>
            <person name="Rosling A."/>
        </authorList>
    </citation>
    <scope>NUCLEOTIDE SEQUENCE</scope>
    <source>
        <strain evidence="6">AZ414A</strain>
    </source>
</reference>
<proteinExistence type="predicted"/>
<feature type="non-terminal residue" evidence="6">
    <location>
        <position position="258"/>
    </location>
</feature>
<feature type="transmembrane region" description="Helical" evidence="5">
    <location>
        <begin position="59"/>
        <end position="84"/>
    </location>
</feature>
<keyword evidence="3 5" id="KW-1133">Transmembrane helix</keyword>
<sequence>SLDEMRHPKERLRISNPASVLIVGILYCLTILALIITVPEDFKDYYDDPVTMSAKLGKVINSEVGISILIAISCFGAVGSGIWGNSRLIASVAKARFIPAFSPVLEKFDEKWFTPFNALIFQWCYLTVIIIICLPLGKPYDVLVLRKTEPERPRPFRIDITWVYFFILFSLAIFVGTFFPRPETKNYIETRSQRSRSRFHYSGHGRKYDPDTILAILNELIKINEEAISSRLGHEISSGFCYCAVCARKYIRDTGYSV</sequence>
<name>A0A9N9CS03_9GLOM</name>
<organism evidence="6 7">
    <name type="scientific">Diversispora eburnea</name>
    <dbReference type="NCBI Taxonomy" id="1213867"/>
    <lineage>
        <taxon>Eukaryota</taxon>
        <taxon>Fungi</taxon>
        <taxon>Fungi incertae sedis</taxon>
        <taxon>Mucoromycota</taxon>
        <taxon>Glomeromycotina</taxon>
        <taxon>Glomeromycetes</taxon>
        <taxon>Diversisporales</taxon>
        <taxon>Diversisporaceae</taxon>
        <taxon>Diversispora</taxon>
    </lineage>
</organism>
<dbReference type="Proteomes" id="UP000789706">
    <property type="component" value="Unassembled WGS sequence"/>
</dbReference>
<evidence type="ECO:0000313" key="7">
    <source>
        <dbReference type="Proteomes" id="UP000789706"/>
    </source>
</evidence>
<feature type="transmembrane region" description="Helical" evidence="5">
    <location>
        <begin position="116"/>
        <end position="137"/>
    </location>
</feature>
<dbReference type="GO" id="GO:0015179">
    <property type="term" value="F:L-amino acid transmembrane transporter activity"/>
    <property type="evidence" value="ECO:0007669"/>
    <property type="project" value="TreeGrafter"/>
</dbReference>
<keyword evidence="4 5" id="KW-0472">Membrane</keyword>
<evidence type="ECO:0000313" key="6">
    <source>
        <dbReference type="EMBL" id="CAG8610780.1"/>
    </source>
</evidence>